<protein>
    <submittedName>
        <fullName evidence="2">Uncharacterized protein</fullName>
    </submittedName>
</protein>
<name>A0A914QC48_9BILA</name>
<dbReference type="AlphaFoldDB" id="A0A914QC48"/>
<evidence type="ECO:0000313" key="1">
    <source>
        <dbReference type="Proteomes" id="UP000887578"/>
    </source>
</evidence>
<evidence type="ECO:0000313" key="2">
    <source>
        <dbReference type="WBParaSite" id="PDA_v2.g29266.t1"/>
    </source>
</evidence>
<accession>A0A914QC48</accession>
<sequence>MFVSCQLYVFINLNNNFTSFDWKTASNLKNKAELFFEPGVASNVLRDPQNEAIKKFMEQNKEYVNKIWDEQEQQLRESTGILNIEEDLLAPHDVTSDQIESFHE</sequence>
<reference evidence="2" key="1">
    <citation type="submission" date="2022-11" db="UniProtKB">
        <authorList>
            <consortium name="WormBaseParasite"/>
        </authorList>
    </citation>
    <scope>IDENTIFICATION</scope>
</reference>
<organism evidence="1 2">
    <name type="scientific">Panagrolaimus davidi</name>
    <dbReference type="NCBI Taxonomy" id="227884"/>
    <lineage>
        <taxon>Eukaryota</taxon>
        <taxon>Metazoa</taxon>
        <taxon>Ecdysozoa</taxon>
        <taxon>Nematoda</taxon>
        <taxon>Chromadorea</taxon>
        <taxon>Rhabditida</taxon>
        <taxon>Tylenchina</taxon>
        <taxon>Panagrolaimomorpha</taxon>
        <taxon>Panagrolaimoidea</taxon>
        <taxon>Panagrolaimidae</taxon>
        <taxon>Panagrolaimus</taxon>
    </lineage>
</organism>
<keyword evidence="1" id="KW-1185">Reference proteome</keyword>
<dbReference type="WBParaSite" id="PDA_v2.g29266.t1">
    <property type="protein sequence ID" value="PDA_v2.g29266.t1"/>
    <property type="gene ID" value="PDA_v2.g29266"/>
</dbReference>
<dbReference type="Proteomes" id="UP000887578">
    <property type="component" value="Unplaced"/>
</dbReference>
<proteinExistence type="predicted"/>